<feature type="transmembrane region" description="Helical" evidence="5">
    <location>
        <begin position="174"/>
        <end position="197"/>
    </location>
</feature>
<evidence type="ECO:0000313" key="10">
    <source>
        <dbReference type="Proteomes" id="UP001152797"/>
    </source>
</evidence>
<keyword evidence="6" id="KW-0732">Signal</keyword>
<keyword evidence="10" id="KW-1185">Reference proteome</keyword>
<feature type="domain" description="RING-type" evidence="7">
    <location>
        <begin position="522"/>
        <end position="566"/>
    </location>
</feature>
<feature type="transmembrane region" description="Helical" evidence="5">
    <location>
        <begin position="436"/>
        <end position="458"/>
    </location>
</feature>
<dbReference type="OrthoDB" id="432984at2759"/>
<evidence type="ECO:0000313" key="8">
    <source>
        <dbReference type="EMBL" id="CAI4006150.1"/>
    </source>
</evidence>
<dbReference type="Proteomes" id="UP001152797">
    <property type="component" value="Unassembled WGS sequence"/>
</dbReference>
<dbReference type="Gene3D" id="3.30.40.10">
    <property type="entry name" value="Zinc/RING finger domain, C3HC4 (zinc finger)"/>
    <property type="match status" value="1"/>
</dbReference>
<keyword evidence="5" id="KW-1133">Transmembrane helix</keyword>
<gene>
    <name evidence="8" type="ORF">C1SCF055_LOCUS31814</name>
</gene>
<keyword evidence="5" id="KW-0812">Transmembrane</keyword>
<evidence type="ECO:0000256" key="1">
    <source>
        <dbReference type="ARBA" id="ARBA00022723"/>
    </source>
</evidence>
<evidence type="ECO:0000256" key="6">
    <source>
        <dbReference type="SAM" id="SignalP"/>
    </source>
</evidence>
<dbReference type="PROSITE" id="PS50089">
    <property type="entry name" value="ZF_RING_2"/>
    <property type="match status" value="1"/>
</dbReference>
<keyword evidence="3" id="KW-0862">Zinc</keyword>
<evidence type="ECO:0000256" key="4">
    <source>
        <dbReference type="PROSITE-ProRule" id="PRU00175"/>
    </source>
</evidence>
<dbReference type="EMBL" id="CAMXCT010003779">
    <property type="protein sequence ID" value="CAI4006150.1"/>
    <property type="molecule type" value="Genomic_DNA"/>
</dbReference>
<keyword evidence="5" id="KW-0472">Membrane</keyword>
<dbReference type="GO" id="GO:0061630">
    <property type="term" value="F:ubiquitin protein ligase activity"/>
    <property type="evidence" value="ECO:0007669"/>
    <property type="project" value="TreeGrafter"/>
</dbReference>
<dbReference type="PANTHER" id="PTHR22763:SF192">
    <property type="entry name" value="RING-TYPE DOMAIN-CONTAINING PROTEIN"/>
    <property type="match status" value="1"/>
</dbReference>
<reference evidence="8" key="1">
    <citation type="submission" date="2022-10" db="EMBL/GenBank/DDBJ databases">
        <authorList>
            <person name="Chen Y."/>
            <person name="Dougan E. K."/>
            <person name="Chan C."/>
            <person name="Rhodes N."/>
            <person name="Thang M."/>
        </authorList>
    </citation>
    <scope>NUCLEOTIDE SEQUENCE</scope>
</reference>
<feature type="transmembrane region" description="Helical" evidence="5">
    <location>
        <begin position="252"/>
        <end position="274"/>
    </location>
</feature>
<reference evidence="9 10" key="2">
    <citation type="submission" date="2024-05" db="EMBL/GenBank/DDBJ databases">
        <authorList>
            <person name="Chen Y."/>
            <person name="Shah S."/>
            <person name="Dougan E. K."/>
            <person name="Thang M."/>
            <person name="Chan C."/>
        </authorList>
    </citation>
    <scope>NUCLEOTIDE SEQUENCE [LARGE SCALE GENOMIC DNA]</scope>
</reference>
<dbReference type="AlphaFoldDB" id="A0A9P1DB60"/>
<name>A0A9P1DB60_9DINO</name>
<dbReference type="EMBL" id="CAMXCT030003779">
    <property type="protein sequence ID" value="CAL4793462.1"/>
    <property type="molecule type" value="Genomic_DNA"/>
</dbReference>
<dbReference type="InterPro" id="IPR050731">
    <property type="entry name" value="HRD1_E3_ubiq-ligases"/>
</dbReference>
<feature type="transmembrane region" description="Helical" evidence="5">
    <location>
        <begin position="306"/>
        <end position="323"/>
    </location>
</feature>
<evidence type="ECO:0000256" key="3">
    <source>
        <dbReference type="ARBA" id="ARBA00022833"/>
    </source>
</evidence>
<dbReference type="SUPFAM" id="SSF57850">
    <property type="entry name" value="RING/U-box"/>
    <property type="match status" value="1"/>
</dbReference>
<dbReference type="PANTHER" id="PTHR22763">
    <property type="entry name" value="RING ZINC FINGER PROTEIN"/>
    <property type="match status" value="1"/>
</dbReference>
<protein>
    <submittedName>
        <fullName evidence="9">Pentatricopeptide repeat-containing protein, chloroplastic</fullName>
    </submittedName>
</protein>
<keyword evidence="1" id="KW-0479">Metal-binding</keyword>
<dbReference type="InterPro" id="IPR013083">
    <property type="entry name" value="Znf_RING/FYVE/PHD"/>
</dbReference>
<keyword evidence="2 4" id="KW-0863">Zinc-finger</keyword>
<dbReference type="GO" id="GO:0012505">
    <property type="term" value="C:endomembrane system"/>
    <property type="evidence" value="ECO:0007669"/>
    <property type="project" value="TreeGrafter"/>
</dbReference>
<feature type="transmembrane region" description="Helical" evidence="5">
    <location>
        <begin position="465"/>
        <end position="487"/>
    </location>
</feature>
<feature type="signal peptide" evidence="6">
    <location>
        <begin position="1"/>
        <end position="20"/>
    </location>
</feature>
<feature type="chain" id="PRO_5043271383" evidence="6">
    <location>
        <begin position="21"/>
        <end position="585"/>
    </location>
</feature>
<evidence type="ECO:0000313" key="9">
    <source>
        <dbReference type="EMBL" id="CAL4793462.1"/>
    </source>
</evidence>
<evidence type="ECO:0000259" key="7">
    <source>
        <dbReference type="PROSITE" id="PS50089"/>
    </source>
</evidence>
<dbReference type="GO" id="GO:0043161">
    <property type="term" value="P:proteasome-mediated ubiquitin-dependent protein catabolic process"/>
    <property type="evidence" value="ECO:0007669"/>
    <property type="project" value="TreeGrafter"/>
</dbReference>
<organism evidence="8">
    <name type="scientific">Cladocopium goreaui</name>
    <dbReference type="NCBI Taxonomy" id="2562237"/>
    <lineage>
        <taxon>Eukaryota</taxon>
        <taxon>Sar</taxon>
        <taxon>Alveolata</taxon>
        <taxon>Dinophyceae</taxon>
        <taxon>Suessiales</taxon>
        <taxon>Symbiodiniaceae</taxon>
        <taxon>Cladocopium</taxon>
    </lineage>
</organism>
<dbReference type="InterPro" id="IPR001841">
    <property type="entry name" value="Znf_RING"/>
</dbReference>
<accession>A0A9P1DB60</accession>
<evidence type="ECO:0000256" key="2">
    <source>
        <dbReference type="ARBA" id="ARBA00022771"/>
    </source>
</evidence>
<evidence type="ECO:0000256" key="5">
    <source>
        <dbReference type="SAM" id="Phobius"/>
    </source>
</evidence>
<dbReference type="GO" id="GO:0008270">
    <property type="term" value="F:zinc ion binding"/>
    <property type="evidence" value="ECO:0007669"/>
    <property type="project" value="UniProtKB-KW"/>
</dbReference>
<sequence length="585" mass="63791">MPPVMLSTLWAWALCQPSDAAEVIPACSKLPGPVLMQVAVSNLTRADTSGSSGVAAVFAGFTWQDPPPDLLILPCNQSLTLNQSFDMDARCPGECPYYAMDQRHGVSSCRASCVVASQCVIYNPDAPVPDQAAGTCRGALVDGCYRPKLDGTDTCLECAAWYRQTPAGKCELEYLWVIYLVAALLGCLLLALLAYLVELHWRPATNMVGLDCGLGARSQQKYRDQNRELWPLSTNLCRTEVGGPGLLLHFNFMAVVVIWAVALGLGWVLLAYMVDTQLLVLGRKPYGTAYRNCVLVAWGYTVQQRLMRAKLLYLALAYLAAWLRNNGTLSTLIQVILTWAILVPAIIPLLLSVSLLFGLVIDVIYQGTTASIVLFLFGHLGDACNQPLGLCVLTFWISVASKLSLILLWSGCEGFLTECCDGLTFRNLSACLSGSFAIFTVLFEVIWPVTIFIMLLLADSCTPGLIASTWFLLSPFFLEALCCWPILSSCHPKVDPVDLMDTFTRIGFDPDTFNDETYATGCVICLSDFAASHDIVLAPCAAGRHVFHEQCLLGWLQRAQTCPLCRSRLSAAASRGEAMELPLAS</sequence>
<dbReference type="SMART" id="SM00184">
    <property type="entry name" value="RING"/>
    <property type="match status" value="1"/>
</dbReference>
<dbReference type="EMBL" id="CAMXCT020003779">
    <property type="protein sequence ID" value="CAL1159525.1"/>
    <property type="molecule type" value="Genomic_DNA"/>
</dbReference>
<dbReference type="Pfam" id="PF13639">
    <property type="entry name" value="zf-RING_2"/>
    <property type="match status" value="1"/>
</dbReference>
<comment type="caution">
    <text evidence="8">The sequence shown here is derived from an EMBL/GenBank/DDBJ whole genome shotgun (WGS) entry which is preliminary data.</text>
</comment>
<feature type="transmembrane region" description="Helical" evidence="5">
    <location>
        <begin position="335"/>
        <end position="357"/>
    </location>
</feature>
<proteinExistence type="predicted"/>